<dbReference type="EMBL" id="CP040749">
    <property type="protein sequence ID" value="QCX39706.1"/>
    <property type="molecule type" value="Genomic_DNA"/>
</dbReference>
<evidence type="ECO:0000313" key="1">
    <source>
        <dbReference type="EMBL" id="QCX39706.1"/>
    </source>
</evidence>
<organism evidence="1 2">
    <name type="scientific">Aureibaculum algae</name>
    <dbReference type="NCBI Taxonomy" id="2584122"/>
    <lineage>
        <taxon>Bacteria</taxon>
        <taxon>Pseudomonadati</taxon>
        <taxon>Bacteroidota</taxon>
        <taxon>Flavobacteriia</taxon>
        <taxon>Flavobacteriales</taxon>
        <taxon>Flavobacteriaceae</taxon>
        <taxon>Aureibaculum</taxon>
    </lineage>
</organism>
<reference evidence="1 2" key="1">
    <citation type="submission" date="2019-05" db="EMBL/GenBank/DDBJ databases">
        <title>Algicella ahnfeltiae gen. nov., sp. nov., a novel marine bacterium of the family Flavobacteriaceae isolated from a red alga.</title>
        <authorList>
            <person name="Nedashkovskaya O.I."/>
            <person name="Kukhlevskiy A.D."/>
            <person name="Kim S.-G."/>
            <person name="Zhukova N.V."/>
            <person name="Mikhailov V.V."/>
        </authorList>
    </citation>
    <scope>NUCLEOTIDE SEQUENCE [LARGE SCALE GENOMIC DNA]</scope>
    <source>
        <strain evidence="1 2">10Alg115</strain>
    </source>
</reference>
<sequence length="202" mass="22660">MKTIYYMFFATLFIISCNKEKVNKETDVVKAEKTQQLKAKVEPSKTTNDGTYLCKINGQDWSYTKGSGIVSRDKKTGKRTAIITFKKQLKKGSESIQLYYDGDSFELESAMIQLKLPKKGGGSVSGVYGFYTNSRHKYPESDLSGTLNLSDPKTVLGNASIKNFKIKYEKELLENADDAVITISDLNFSGIQYSDMDALFNK</sequence>
<name>A0A5B7TX36_9FLAO</name>
<keyword evidence="2" id="KW-1185">Reference proteome</keyword>
<evidence type="ECO:0000313" key="2">
    <source>
        <dbReference type="Proteomes" id="UP000306229"/>
    </source>
</evidence>
<dbReference type="KEGG" id="fbe:FF125_15105"/>
<gene>
    <name evidence="1" type="ORF">FF125_15105</name>
</gene>
<proteinExistence type="predicted"/>
<dbReference type="OrthoDB" id="1447335at2"/>
<dbReference type="RefSeq" id="WP_138950543.1">
    <property type="nucleotide sequence ID" value="NZ_CP040749.1"/>
</dbReference>
<protein>
    <submittedName>
        <fullName evidence="1">Uncharacterized protein</fullName>
    </submittedName>
</protein>
<dbReference type="Proteomes" id="UP000306229">
    <property type="component" value="Chromosome"/>
</dbReference>
<dbReference type="AlphaFoldDB" id="A0A5B7TX36"/>
<accession>A0A5B7TX36</accession>
<dbReference type="PROSITE" id="PS51257">
    <property type="entry name" value="PROKAR_LIPOPROTEIN"/>
    <property type="match status" value="1"/>
</dbReference>